<dbReference type="Proteomes" id="UP000321230">
    <property type="component" value="Unassembled WGS sequence"/>
</dbReference>
<evidence type="ECO:0000313" key="2">
    <source>
        <dbReference type="Proteomes" id="UP000321230"/>
    </source>
</evidence>
<keyword evidence="2" id="KW-1185">Reference proteome</keyword>
<comment type="caution">
    <text evidence="1">The sequence shown here is derived from an EMBL/GenBank/DDBJ whole genome shotgun (WGS) entry which is preliminary data.</text>
</comment>
<proteinExistence type="predicted"/>
<dbReference type="SUPFAM" id="SSF51120">
    <property type="entry name" value="beta-Roll"/>
    <property type="match status" value="2"/>
</dbReference>
<dbReference type="GO" id="GO:0005509">
    <property type="term" value="F:calcium ion binding"/>
    <property type="evidence" value="ECO:0007669"/>
    <property type="project" value="InterPro"/>
</dbReference>
<dbReference type="Gene3D" id="2.150.10.10">
    <property type="entry name" value="Serralysin-like metalloprotease, C-terminal"/>
    <property type="match status" value="1"/>
</dbReference>
<dbReference type="AlphaFoldDB" id="A0A511B3Q2"/>
<protein>
    <recommendedName>
        <fullName evidence="3">Calcium-binding protein</fullName>
    </recommendedName>
</protein>
<reference evidence="1 2" key="1">
    <citation type="submission" date="2019-07" db="EMBL/GenBank/DDBJ databases">
        <title>Whole genome shotgun sequence of Gluconobacter wancherniae NBRC 103581.</title>
        <authorList>
            <person name="Hosoyama A."/>
            <person name="Uohara A."/>
            <person name="Ohji S."/>
            <person name="Ichikawa N."/>
        </authorList>
    </citation>
    <scope>NUCLEOTIDE SEQUENCE [LARGE SCALE GENOMIC DNA]</scope>
    <source>
        <strain evidence="1 2">NBRC 103581</strain>
    </source>
</reference>
<sequence length="467" mass="45845">MAITTVVGASGQTFTVTVDGSAAQTLAQQYASAVAGLQAGGGFTSYNVSSGNVAGSGSLAQGLISTGGAYNFTGDLSYIAAGSYISESSPTYSLSDPVAINLTSDTASSISVLTGSFGGVTLFAGNQDGLFVGGVGNNAFLGSGKTGNWNVATGNGNDTILGTNGNDTISGGSGQNLIFLGSGKNSVLSEGQDTIYGTSGTDTVSLQGGSSIVQLNANATVFDTSTNNSVTVGSNSTIIGGSSGTYFTTGSGWGTFSGGTGDTISAAGSLIQDAGIANNISVGGSLQFLSGTGSTTITAGTATVWGSTGLVANFTGTSGTSLFVGDQSASGDRSTMAGESFNASSSQTSLIAWVGNNQTVVGGSASDTLTGTTGNSTLTGGSGAANVFQFIDGYAGGDYTITDFGSAAGNLVGLNKYNMTDADVSKMLNNATISGGNTTIQLSDNSKITFLNTTDLKASDFSLWGQS</sequence>
<dbReference type="RefSeq" id="WP_146797884.1">
    <property type="nucleotide sequence ID" value="NZ_BARC01000002.1"/>
</dbReference>
<name>A0A511B3Q2_9PROT</name>
<accession>A0A511B3Q2</accession>
<dbReference type="Pfam" id="PF00353">
    <property type="entry name" value="HemolysinCabind"/>
    <property type="match status" value="3"/>
</dbReference>
<evidence type="ECO:0008006" key="3">
    <source>
        <dbReference type="Google" id="ProtNLM"/>
    </source>
</evidence>
<dbReference type="EMBL" id="BJUZ01000003">
    <property type="protein sequence ID" value="GEK94402.1"/>
    <property type="molecule type" value="Genomic_DNA"/>
</dbReference>
<dbReference type="InterPro" id="IPR001343">
    <property type="entry name" value="Hemolysn_Ca-bd"/>
</dbReference>
<dbReference type="OrthoDB" id="7283520at2"/>
<organism evidence="1 2">
    <name type="scientific">Gluconobacter wancherniae NBRC 103581</name>
    <dbReference type="NCBI Taxonomy" id="656744"/>
    <lineage>
        <taxon>Bacteria</taxon>
        <taxon>Pseudomonadati</taxon>
        <taxon>Pseudomonadota</taxon>
        <taxon>Alphaproteobacteria</taxon>
        <taxon>Acetobacterales</taxon>
        <taxon>Acetobacteraceae</taxon>
        <taxon>Gluconobacter</taxon>
    </lineage>
</organism>
<evidence type="ECO:0000313" key="1">
    <source>
        <dbReference type="EMBL" id="GEK94402.1"/>
    </source>
</evidence>
<gene>
    <name evidence="1" type="ORF">GWA01_21720</name>
</gene>
<dbReference type="InterPro" id="IPR011049">
    <property type="entry name" value="Serralysin-like_metalloprot_C"/>
</dbReference>